<dbReference type="Pfam" id="PF04932">
    <property type="entry name" value="Wzy_C"/>
    <property type="match status" value="1"/>
</dbReference>
<feature type="transmembrane region" description="Helical" evidence="5">
    <location>
        <begin position="223"/>
        <end position="239"/>
    </location>
</feature>
<dbReference type="InterPro" id="IPR051533">
    <property type="entry name" value="WaaL-like"/>
</dbReference>
<dbReference type="EMBL" id="AOME01000056">
    <property type="protein sequence ID" value="EMA52243.1"/>
    <property type="molecule type" value="Genomic_DNA"/>
</dbReference>
<reference evidence="7 8" key="1">
    <citation type="journal article" date="2014" name="PLoS Genet.">
        <title>Phylogenetically driven sequencing of extremely halophilic archaea reveals strategies for static and dynamic osmo-response.</title>
        <authorList>
            <person name="Becker E.A."/>
            <person name="Seitzer P.M."/>
            <person name="Tritt A."/>
            <person name="Larsen D."/>
            <person name="Krusor M."/>
            <person name="Yao A.I."/>
            <person name="Wu D."/>
            <person name="Madern D."/>
            <person name="Eisen J.A."/>
            <person name="Darling A.E."/>
            <person name="Facciotti M.T."/>
        </authorList>
    </citation>
    <scope>NUCLEOTIDE SEQUENCE [LARGE SCALE GENOMIC DNA]</scope>
    <source>
        <strain evidence="7 8">DSM 8989</strain>
    </source>
</reference>
<dbReference type="STRING" id="1227456.C450_11746"/>
<gene>
    <name evidence="7" type="ORF">C450_11746</name>
</gene>
<feature type="transmembrane region" description="Helical" evidence="5">
    <location>
        <begin position="30"/>
        <end position="47"/>
    </location>
</feature>
<feature type="transmembrane region" description="Helical" evidence="5">
    <location>
        <begin position="360"/>
        <end position="383"/>
    </location>
</feature>
<dbReference type="PROSITE" id="PS51257">
    <property type="entry name" value="PROKAR_LIPOPROTEIN"/>
    <property type="match status" value="1"/>
</dbReference>
<evidence type="ECO:0000256" key="3">
    <source>
        <dbReference type="ARBA" id="ARBA00022989"/>
    </source>
</evidence>
<feature type="transmembrane region" description="Helical" evidence="5">
    <location>
        <begin position="246"/>
        <end position="266"/>
    </location>
</feature>
<keyword evidence="3 5" id="KW-1133">Transmembrane helix</keyword>
<dbReference type="InterPro" id="IPR007016">
    <property type="entry name" value="O-antigen_ligase-rel_domated"/>
</dbReference>
<feature type="domain" description="O-antigen ligase-related" evidence="6">
    <location>
        <begin position="190"/>
        <end position="340"/>
    </location>
</feature>
<organism evidence="7 8">
    <name type="scientific">Halococcus salifodinae DSM 8989</name>
    <dbReference type="NCBI Taxonomy" id="1227456"/>
    <lineage>
        <taxon>Archaea</taxon>
        <taxon>Methanobacteriati</taxon>
        <taxon>Methanobacteriota</taxon>
        <taxon>Stenosarchaea group</taxon>
        <taxon>Halobacteria</taxon>
        <taxon>Halobacteriales</taxon>
        <taxon>Halococcaceae</taxon>
        <taxon>Halococcus</taxon>
    </lineage>
</organism>
<protein>
    <submittedName>
        <fullName evidence="7">O-antigen polymerase</fullName>
    </submittedName>
</protein>
<feature type="transmembrane region" description="Helical" evidence="5">
    <location>
        <begin position="92"/>
        <end position="113"/>
    </location>
</feature>
<accession>M0N3W9</accession>
<proteinExistence type="predicted"/>
<feature type="transmembrane region" description="Helical" evidence="5">
    <location>
        <begin position="120"/>
        <end position="140"/>
    </location>
</feature>
<evidence type="ECO:0000256" key="1">
    <source>
        <dbReference type="ARBA" id="ARBA00004141"/>
    </source>
</evidence>
<evidence type="ECO:0000259" key="6">
    <source>
        <dbReference type="Pfam" id="PF04932"/>
    </source>
</evidence>
<dbReference type="PANTHER" id="PTHR37422">
    <property type="entry name" value="TEICHURONIC ACID BIOSYNTHESIS PROTEIN TUAE"/>
    <property type="match status" value="1"/>
</dbReference>
<feature type="transmembrane region" description="Helical" evidence="5">
    <location>
        <begin position="177"/>
        <end position="195"/>
    </location>
</feature>
<dbReference type="AlphaFoldDB" id="M0N3W9"/>
<evidence type="ECO:0000256" key="5">
    <source>
        <dbReference type="SAM" id="Phobius"/>
    </source>
</evidence>
<dbReference type="GO" id="GO:0016020">
    <property type="term" value="C:membrane"/>
    <property type="evidence" value="ECO:0007669"/>
    <property type="project" value="UniProtKB-SubCell"/>
</dbReference>
<evidence type="ECO:0000256" key="4">
    <source>
        <dbReference type="ARBA" id="ARBA00023136"/>
    </source>
</evidence>
<feature type="transmembrane region" description="Helical" evidence="5">
    <location>
        <begin position="327"/>
        <end position="351"/>
    </location>
</feature>
<dbReference type="PATRIC" id="fig|1227456.3.peg.2386"/>
<name>M0N3W9_9EURY</name>
<sequence length="405" mass="43094">MDRTLVAFYLLLVSCAIALSIFVSRTIGNLVVLGAYGMFLVVAFTTRDGLQEIREFRWPYIPVQTHRALLYPAVVLWVVFAIGLVLNPSMQAFLRFGAFVGLSAITLFIVPAVVSRKRAFTAIGVVGAVCVLLALPSIIWPDYTIAGVEITHVLDSQRSELTLGVIRRTPTSIFDGISYFRILVTFGAVCAAGVAARTRSPWMVAACALNLFGVFLGLGRASILALVIATALAVGYLLVGRTALAGMMTAGTLATAGGLAIAFGFLPGPTGLFQSVLGPRVGFWTATYEAFVARPILGWGLTDTTAIVHDFYPGETLTGTHNSYLRLFVIGGIVGGLAYLALSVSALVLAFRRVRQHTSLALTTFCLVVMALVIQLFTGGTIFGTNLSSVLWALSLAYAQPAIGD</sequence>
<keyword evidence="2 5" id="KW-0812">Transmembrane</keyword>
<evidence type="ECO:0000256" key="2">
    <source>
        <dbReference type="ARBA" id="ARBA00022692"/>
    </source>
</evidence>
<dbReference type="PANTHER" id="PTHR37422:SF13">
    <property type="entry name" value="LIPOPOLYSACCHARIDE BIOSYNTHESIS PROTEIN PA4999-RELATED"/>
    <property type="match status" value="1"/>
</dbReference>
<comment type="caution">
    <text evidence="7">The sequence shown here is derived from an EMBL/GenBank/DDBJ whole genome shotgun (WGS) entry which is preliminary data.</text>
</comment>
<evidence type="ECO:0000313" key="8">
    <source>
        <dbReference type="Proteomes" id="UP000011625"/>
    </source>
</evidence>
<keyword evidence="8" id="KW-1185">Reference proteome</keyword>
<comment type="subcellular location">
    <subcellularLocation>
        <location evidence="1">Membrane</location>
        <topology evidence="1">Multi-pass membrane protein</topology>
    </subcellularLocation>
</comment>
<dbReference type="Proteomes" id="UP000011625">
    <property type="component" value="Unassembled WGS sequence"/>
</dbReference>
<feature type="transmembrane region" description="Helical" evidence="5">
    <location>
        <begin position="68"/>
        <end position="86"/>
    </location>
</feature>
<evidence type="ECO:0000313" key="7">
    <source>
        <dbReference type="EMBL" id="EMA52243.1"/>
    </source>
</evidence>
<keyword evidence="4 5" id="KW-0472">Membrane</keyword>